<gene>
    <name evidence="2" type="ORF">Adt_30427</name>
</gene>
<organism evidence="2 3">
    <name type="scientific">Abeliophyllum distichum</name>
    <dbReference type="NCBI Taxonomy" id="126358"/>
    <lineage>
        <taxon>Eukaryota</taxon>
        <taxon>Viridiplantae</taxon>
        <taxon>Streptophyta</taxon>
        <taxon>Embryophyta</taxon>
        <taxon>Tracheophyta</taxon>
        <taxon>Spermatophyta</taxon>
        <taxon>Magnoliopsida</taxon>
        <taxon>eudicotyledons</taxon>
        <taxon>Gunneridae</taxon>
        <taxon>Pentapetalae</taxon>
        <taxon>asterids</taxon>
        <taxon>lamiids</taxon>
        <taxon>Lamiales</taxon>
        <taxon>Oleaceae</taxon>
        <taxon>Forsythieae</taxon>
        <taxon>Abeliophyllum</taxon>
    </lineage>
</organism>
<proteinExistence type="predicted"/>
<feature type="compositionally biased region" description="Polar residues" evidence="1">
    <location>
        <begin position="249"/>
        <end position="274"/>
    </location>
</feature>
<comment type="caution">
    <text evidence="2">The sequence shown here is derived from an EMBL/GenBank/DDBJ whole genome shotgun (WGS) entry which is preliminary data.</text>
</comment>
<dbReference type="EMBL" id="JBFOLK010000009">
    <property type="protein sequence ID" value="KAL2485671.1"/>
    <property type="molecule type" value="Genomic_DNA"/>
</dbReference>
<evidence type="ECO:0000256" key="1">
    <source>
        <dbReference type="SAM" id="MobiDB-lite"/>
    </source>
</evidence>
<accession>A0ABD1RC47</accession>
<sequence length="290" mass="33191">MAAQTSTRCIEENFTVGFTESLSDGVSLEALNLEKVWQVNRKKPLPIAFDNVEHTMQPIENNAKYFTRLIGNQVKFTMPPCYPSWTEVPEEQLARLQLLRLPDKYQAVCAAVDRLVADRYRDYKLKVHNYLKEHGPSRPIQRAICRGLERSTKNKANRDKVKYSSVQGSKSFSTTCYDEIERDSETQQWPGIIESFQTFHTFRYGNWVNLQAAGDYVTFSDASVDERAIAKEVLGERRRHVRGVGLVSKGTSPSLDSTTASKAPQRTSNQFSRDPQNDDPRFVVYEPQLR</sequence>
<name>A0ABD1RC47_9LAMI</name>
<feature type="region of interest" description="Disordered" evidence="1">
    <location>
        <begin position="244"/>
        <end position="290"/>
    </location>
</feature>
<dbReference type="Proteomes" id="UP001604336">
    <property type="component" value="Unassembled WGS sequence"/>
</dbReference>
<protein>
    <recommendedName>
        <fullName evidence="4">Transposase</fullName>
    </recommendedName>
</protein>
<evidence type="ECO:0000313" key="2">
    <source>
        <dbReference type="EMBL" id="KAL2485671.1"/>
    </source>
</evidence>
<evidence type="ECO:0008006" key="4">
    <source>
        <dbReference type="Google" id="ProtNLM"/>
    </source>
</evidence>
<reference evidence="3" key="1">
    <citation type="submission" date="2024-07" db="EMBL/GenBank/DDBJ databases">
        <title>Two chromosome-level genome assemblies of Korean endemic species Abeliophyllum distichum and Forsythia ovata (Oleaceae).</title>
        <authorList>
            <person name="Jang H."/>
        </authorList>
    </citation>
    <scope>NUCLEOTIDE SEQUENCE [LARGE SCALE GENOMIC DNA]</scope>
</reference>
<dbReference type="AlphaFoldDB" id="A0ABD1RC47"/>
<keyword evidence="3" id="KW-1185">Reference proteome</keyword>
<evidence type="ECO:0000313" key="3">
    <source>
        <dbReference type="Proteomes" id="UP001604336"/>
    </source>
</evidence>